<accession>A0ABW3UHC5</accession>
<keyword evidence="3" id="KW-1185">Reference proteome</keyword>
<dbReference type="RefSeq" id="WP_345594833.1">
    <property type="nucleotide sequence ID" value="NZ_BAABJG010000055.1"/>
</dbReference>
<evidence type="ECO:0000313" key="2">
    <source>
        <dbReference type="EMBL" id="MFD1219662.1"/>
    </source>
</evidence>
<dbReference type="InterPro" id="IPR037135">
    <property type="entry name" value="DUF1653-like_dom_sf"/>
</dbReference>
<evidence type="ECO:0000259" key="1">
    <source>
        <dbReference type="Pfam" id="PF07866"/>
    </source>
</evidence>
<name>A0ABW3UHC5_9BACL</name>
<comment type="caution">
    <text evidence="2">The sequence shown here is derived from an EMBL/GenBank/DDBJ whole genome shotgun (WGS) entry which is preliminary data.</text>
</comment>
<dbReference type="InterPro" id="IPR023387">
    <property type="entry name" value="DUF1653-like_dom"/>
</dbReference>
<evidence type="ECO:0000313" key="3">
    <source>
        <dbReference type="Proteomes" id="UP001597180"/>
    </source>
</evidence>
<organism evidence="2 3">
    <name type="scientific">Paenibacillus vulneris</name>
    <dbReference type="NCBI Taxonomy" id="1133364"/>
    <lineage>
        <taxon>Bacteria</taxon>
        <taxon>Bacillati</taxon>
        <taxon>Bacillota</taxon>
        <taxon>Bacilli</taxon>
        <taxon>Bacillales</taxon>
        <taxon>Paenibacillaceae</taxon>
        <taxon>Paenibacillus</taxon>
    </lineage>
</organism>
<proteinExistence type="predicted"/>
<reference evidence="3" key="1">
    <citation type="journal article" date="2019" name="Int. J. Syst. Evol. Microbiol.">
        <title>The Global Catalogue of Microorganisms (GCM) 10K type strain sequencing project: providing services to taxonomists for standard genome sequencing and annotation.</title>
        <authorList>
            <consortium name="The Broad Institute Genomics Platform"/>
            <consortium name="The Broad Institute Genome Sequencing Center for Infectious Disease"/>
            <person name="Wu L."/>
            <person name="Ma J."/>
        </authorList>
    </citation>
    <scope>NUCLEOTIDE SEQUENCE [LARGE SCALE GENOMIC DNA]</scope>
    <source>
        <strain evidence="3">CCUG 53270</strain>
    </source>
</reference>
<sequence length="76" mass="9281">MYEVTCGQKYKHYKRGIYTISRMATHTETQEGLVIYYDKQRCYWVRPVEMFFGYLNDGTKRFVEIDEDAYEEEEVE</sequence>
<dbReference type="Pfam" id="PF07866">
    <property type="entry name" value="DUF1653"/>
    <property type="match status" value="1"/>
</dbReference>
<feature type="domain" description="DUF1653" evidence="1">
    <location>
        <begin position="9"/>
        <end position="58"/>
    </location>
</feature>
<dbReference type="Proteomes" id="UP001597180">
    <property type="component" value="Unassembled WGS sequence"/>
</dbReference>
<gene>
    <name evidence="2" type="ORF">ACFQ4B_06000</name>
</gene>
<protein>
    <submittedName>
        <fullName evidence="2">DUF1653 domain-containing protein</fullName>
    </submittedName>
</protein>
<dbReference type="Gene3D" id="2.30.30.320">
    <property type="entry name" value="DUF1653-like domain"/>
    <property type="match status" value="1"/>
</dbReference>
<dbReference type="EMBL" id="JBHTLU010000012">
    <property type="protein sequence ID" value="MFD1219662.1"/>
    <property type="molecule type" value="Genomic_DNA"/>
</dbReference>